<dbReference type="EMBL" id="JAZHXJ010001457">
    <property type="protein sequence ID" value="KAL1844795.1"/>
    <property type="molecule type" value="Genomic_DNA"/>
</dbReference>
<name>A0ABR3VSY8_9PEZI</name>
<proteinExistence type="predicted"/>
<feature type="transmembrane region" description="Helical" evidence="1">
    <location>
        <begin position="21"/>
        <end position="41"/>
    </location>
</feature>
<protein>
    <submittedName>
        <fullName evidence="2">Uncharacterized protein</fullName>
    </submittedName>
</protein>
<keyword evidence="1" id="KW-1133">Transmembrane helix</keyword>
<comment type="caution">
    <text evidence="2">The sequence shown here is derived from an EMBL/GenBank/DDBJ whole genome shotgun (WGS) entry which is preliminary data.</text>
</comment>
<evidence type="ECO:0000313" key="2">
    <source>
        <dbReference type="EMBL" id="KAL1844795.1"/>
    </source>
</evidence>
<keyword evidence="1" id="KW-0472">Membrane</keyword>
<sequence>MAWAGWLRRHLMLYRVFCPRYMMAAALLLVVDVVGILVSLAGVRTNTLSIGDVFGWVELPVLAGWAPYWATREARNGWSV</sequence>
<accession>A0ABR3VSY8</accession>
<gene>
    <name evidence="2" type="ORF">VTK73DRAFT_1770</name>
</gene>
<feature type="transmembrane region" description="Helical" evidence="1">
    <location>
        <begin position="53"/>
        <end position="70"/>
    </location>
</feature>
<reference evidence="2 3" key="1">
    <citation type="journal article" date="2024" name="Commun. Biol.">
        <title>Comparative genomic analysis of thermophilic fungi reveals convergent evolutionary adaptations and gene losses.</title>
        <authorList>
            <person name="Steindorff A.S."/>
            <person name="Aguilar-Pontes M.V."/>
            <person name="Robinson A.J."/>
            <person name="Andreopoulos B."/>
            <person name="LaButti K."/>
            <person name="Kuo A."/>
            <person name="Mondo S."/>
            <person name="Riley R."/>
            <person name="Otillar R."/>
            <person name="Haridas S."/>
            <person name="Lipzen A."/>
            <person name="Grimwood J."/>
            <person name="Schmutz J."/>
            <person name="Clum A."/>
            <person name="Reid I.D."/>
            <person name="Moisan M.C."/>
            <person name="Butler G."/>
            <person name="Nguyen T.T.M."/>
            <person name="Dewar K."/>
            <person name="Conant G."/>
            <person name="Drula E."/>
            <person name="Henrissat B."/>
            <person name="Hansel C."/>
            <person name="Singer S."/>
            <person name="Hutchinson M.I."/>
            <person name="de Vries R.P."/>
            <person name="Natvig D.O."/>
            <person name="Powell A.J."/>
            <person name="Tsang A."/>
            <person name="Grigoriev I.V."/>
        </authorList>
    </citation>
    <scope>NUCLEOTIDE SEQUENCE [LARGE SCALE GENOMIC DNA]</scope>
    <source>
        <strain evidence="2 3">ATCC 24622</strain>
    </source>
</reference>
<organism evidence="2 3">
    <name type="scientific">Phialemonium thermophilum</name>
    <dbReference type="NCBI Taxonomy" id="223376"/>
    <lineage>
        <taxon>Eukaryota</taxon>
        <taxon>Fungi</taxon>
        <taxon>Dikarya</taxon>
        <taxon>Ascomycota</taxon>
        <taxon>Pezizomycotina</taxon>
        <taxon>Sordariomycetes</taxon>
        <taxon>Sordariomycetidae</taxon>
        <taxon>Cephalothecales</taxon>
        <taxon>Cephalothecaceae</taxon>
        <taxon>Phialemonium</taxon>
    </lineage>
</organism>
<evidence type="ECO:0000256" key="1">
    <source>
        <dbReference type="SAM" id="Phobius"/>
    </source>
</evidence>
<keyword evidence="3" id="KW-1185">Reference proteome</keyword>
<dbReference type="Proteomes" id="UP001586593">
    <property type="component" value="Unassembled WGS sequence"/>
</dbReference>
<keyword evidence="1" id="KW-0812">Transmembrane</keyword>
<evidence type="ECO:0000313" key="3">
    <source>
        <dbReference type="Proteomes" id="UP001586593"/>
    </source>
</evidence>